<protein>
    <submittedName>
        <fullName evidence="1">Uncharacterized protein</fullName>
    </submittedName>
</protein>
<organism evidence="1 2">
    <name type="scientific">Paraburkholderia tropica</name>
    <dbReference type="NCBI Taxonomy" id="92647"/>
    <lineage>
        <taxon>Bacteria</taxon>
        <taxon>Pseudomonadati</taxon>
        <taxon>Pseudomonadota</taxon>
        <taxon>Betaproteobacteria</taxon>
        <taxon>Burkholderiales</taxon>
        <taxon>Burkholderiaceae</taxon>
        <taxon>Paraburkholderia</taxon>
    </lineage>
</organism>
<dbReference type="Proteomes" id="UP000183529">
    <property type="component" value="Unassembled WGS sequence"/>
</dbReference>
<proteinExistence type="predicted"/>
<reference evidence="1 2" key="1">
    <citation type="submission" date="2016-10" db="EMBL/GenBank/DDBJ databases">
        <authorList>
            <person name="Varghese N."/>
            <person name="Submissions S."/>
        </authorList>
    </citation>
    <scope>NUCLEOTIDE SEQUENCE [LARGE SCALE GENOMIC DNA]</scope>
    <source>
        <strain evidence="1 2">LMG 22274</strain>
    </source>
</reference>
<name>A0AAQ1JUD1_9BURK</name>
<sequence length="291" mass="33469">MKSNKLKPPIKGSVETLRVLDIIESTVLGFDRVTLWTDHPAPEIPTRLVERHCRKLEVRSGHSLKFNPVWQTEIRVFQPSRQALIELQSALGARRRTCVRYTEPAADWLANNYEGATAVYNFMLERLRVPYMRQPVKFREGTAYFARRKSHDGTKTGTNVVMYADRPSKLWPVHRLAQPCCHLEYRFQGVETLAQYGLLSLSDCIGFDHQAFWREHLRLFKLPSKAELGFHLAANNADVSDTALRKRANRLLDRYRRGDAIVLQDCWRENSIVGDLVSSIDNTPFISGVTM</sequence>
<evidence type="ECO:0000313" key="2">
    <source>
        <dbReference type="Proteomes" id="UP000183529"/>
    </source>
</evidence>
<dbReference type="AlphaFoldDB" id="A0AAQ1JUD1"/>
<comment type="caution">
    <text evidence="1">The sequence shown here is derived from an EMBL/GenBank/DDBJ whole genome shotgun (WGS) entry which is preliminary data.</text>
</comment>
<accession>A0AAQ1JUD1</accession>
<dbReference type="EMBL" id="FNZM01000008">
    <property type="protein sequence ID" value="SEJ74334.1"/>
    <property type="molecule type" value="Genomic_DNA"/>
</dbReference>
<evidence type="ECO:0000313" key="1">
    <source>
        <dbReference type="EMBL" id="SEJ74334.1"/>
    </source>
</evidence>
<dbReference type="RefSeq" id="WP_074983805.1">
    <property type="nucleotide sequence ID" value="NZ_CADFGN010000003.1"/>
</dbReference>
<gene>
    <name evidence="1" type="ORF">SAMN05216550_1085</name>
</gene>